<keyword evidence="3" id="KW-1185">Reference proteome</keyword>
<feature type="region of interest" description="Disordered" evidence="1">
    <location>
        <begin position="1"/>
        <end position="44"/>
    </location>
</feature>
<organism evidence="2 3">
    <name type="scientific">Psilocybe cf. subviscida</name>
    <dbReference type="NCBI Taxonomy" id="2480587"/>
    <lineage>
        <taxon>Eukaryota</taxon>
        <taxon>Fungi</taxon>
        <taxon>Dikarya</taxon>
        <taxon>Basidiomycota</taxon>
        <taxon>Agaricomycotina</taxon>
        <taxon>Agaricomycetes</taxon>
        <taxon>Agaricomycetidae</taxon>
        <taxon>Agaricales</taxon>
        <taxon>Agaricineae</taxon>
        <taxon>Strophariaceae</taxon>
        <taxon>Psilocybe</taxon>
    </lineage>
</organism>
<protein>
    <submittedName>
        <fullName evidence="2">Uncharacterized protein</fullName>
    </submittedName>
</protein>
<dbReference type="Proteomes" id="UP000567179">
    <property type="component" value="Unassembled WGS sequence"/>
</dbReference>
<evidence type="ECO:0000313" key="2">
    <source>
        <dbReference type="EMBL" id="KAF5320915.1"/>
    </source>
</evidence>
<comment type="caution">
    <text evidence="2">The sequence shown here is derived from an EMBL/GenBank/DDBJ whole genome shotgun (WGS) entry which is preliminary data.</text>
</comment>
<gene>
    <name evidence="2" type="ORF">D9619_000031</name>
</gene>
<name>A0A8H5BCN8_9AGAR</name>
<sequence>MSLEPEKQEKGGLATKRKEMDKAKRVSGPVYAAHMDAQPSRKGRAYTKARVRVPPCFPRFALLPCSSPSFPPVFVYWHRRFETAVCFFVEALPSDNYARHRKSAKQGDEELLEDGEAGLKGDDRSFVFELFPIYVK</sequence>
<accession>A0A8H5BCN8</accession>
<proteinExistence type="predicted"/>
<dbReference type="EMBL" id="JAACJJ010000028">
    <property type="protein sequence ID" value="KAF5320915.1"/>
    <property type="molecule type" value="Genomic_DNA"/>
</dbReference>
<evidence type="ECO:0000256" key="1">
    <source>
        <dbReference type="SAM" id="MobiDB-lite"/>
    </source>
</evidence>
<reference evidence="2 3" key="1">
    <citation type="journal article" date="2020" name="ISME J.">
        <title>Uncovering the hidden diversity of litter-decomposition mechanisms in mushroom-forming fungi.</title>
        <authorList>
            <person name="Floudas D."/>
            <person name="Bentzer J."/>
            <person name="Ahren D."/>
            <person name="Johansson T."/>
            <person name="Persson P."/>
            <person name="Tunlid A."/>
        </authorList>
    </citation>
    <scope>NUCLEOTIDE SEQUENCE [LARGE SCALE GENOMIC DNA]</scope>
    <source>
        <strain evidence="2 3">CBS 101986</strain>
    </source>
</reference>
<evidence type="ECO:0000313" key="3">
    <source>
        <dbReference type="Proteomes" id="UP000567179"/>
    </source>
</evidence>
<feature type="compositionally biased region" description="Basic and acidic residues" evidence="1">
    <location>
        <begin position="1"/>
        <end position="24"/>
    </location>
</feature>
<dbReference type="AlphaFoldDB" id="A0A8H5BCN8"/>